<proteinExistence type="predicted"/>
<name>A0ABS1E1E9_RUBGE</name>
<organism evidence="2 3">
    <name type="scientific">Rubrivivax gelatinosus</name>
    <name type="common">Rhodocyclus gelatinosus</name>
    <name type="synonym">Rhodopseudomonas gelatinosa</name>
    <dbReference type="NCBI Taxonomy" id="28068"/>
    <lineage>
        <taxon>Bacteria</taxon>
        <taxon>Pseudomonadati</taxon>
        <taxon>Pseudomonadota</taxon>
        <taxon>Betaproteobacteria</taxon>
        <taxon>Burkholderiales</taxon>
        <taxon>Sphaerotilaceae</taxon>
        <taxon>Rubrivivax</taxon>
    </lineage>
</organism>
<feature type="domain" description="Tle cognate immunity protein 4 C-terminal" evidence="1">
    <location>
        <begin position="20"/>
        <end position="178"/>
    </location>
</feature>
<dbReference type="InterPro" id="IPR041290">
    <property type="entry name" value="Tli4_C"/>
</dbReference>
<dbReference type="Proteomes" id="UP001041814">
    <property type="component" value="Unassembled WGS sequence"/>
</dbReference>
<sequence>MESLIADIASKLTPRAVGAIPTSDGACIADGLLRRKPEEAETFSGGARDQSLSWTLNFTSETRGDYAPNERLFARVDRAIAMAGSGSGIKTLRRATLTVAGRSAQEYVALYPEKGGTIFDAKLETYGTRSPMSPMVKLSLEVGWPDKQNPQDPRKFLTQEQALELWDAIVKSVGLRPGAF</sequence>
<dbReference type="EMBL" id="NRRU01000175">
    <property type="protein sequence ID" value="MBK1715904.1"/>
    <property type="molecule type" value="Genomic_DNA"/>
</dbReference>
<gene>
    <name evidence="2" type="ORF">CKO43_24460</name>
</gene>
<accession>A0ABS1E1E9</accession>
<reference evidence="2" key="1">
    <citation type="submission" date="2017-08" db="EMBL/GenBank/DDBJ databases">
        <authorList>
            <person name="Imhoff J.F."/>
            <person name="Rahn T."/>
            <person name="Kuenzel S."/>
            <person name="Neulinger S.C."/>
        </authorList>
    </citation>
    <scope>NUCLEOTIDE SEQUENCE</scope>
    <source>
        <strain evidence="2">IM 151</strain>
    </source>
</reference>
<keyword evidence="3" id="KW-1185">Reference proteome</keyword>
<protein>
    <recommendedName>
        <fullName evidence="1">Tle cognate immunity protein 4 C-terminal domain-containing protein</fullName>
    </recommendedName>
</protein>
<evidence type="ECO:0000313" key="2">
    <source>
        <dbReference type="EMBL" id="MBK1715904.1"/>
    </source>
</evidence>
<evidence type="ECO:0000313" key="3">
    <source>
        <dbReference type="Proteomes" id="UP001041814"/>
    </source>
</evidence>
<dbReference type="Pfam" id="PF18426">
    <property type="entry name" value="Tli4_C"/>
    <property type="match status" value="1"/>
</dbReference>
<comment type="caution">
    <text evidence="2">The sequence shown here is derived from an EMBL/GenBank/DDBJ whole genome shotgun (WGS) entry which is preliminary data.</text>
</comment>
<evidence type="ECO:0000259" key="1">
    <source>
        <dbReference type="Pfam" id="PF18426"/>
    </source>
</evidence>
<reference evidence="2" key="2">
    <citation type="journal article" date="2020" name="Microorganisms">
        <title>Osmotic Adaptation and Compatible Solute Biosynthesis of Phototrophic Bacteria as Revealed from Genome Analyses.</title>
        <authorList>
            <person name="Imhoff J.F."/>
            <person name="Rahn T."/>
            <person name="Kunzel S."/>
            <person name="Keller A."/>
            <person name="Neulinger S.C."/>
        </authorList>
    </citation>
    <scope>NUCLEOTIDE SEQUENCE</scope>
    <source>
        <strain evidence="2">IM 151</strain>
    </source>
</reference>